<evidence type="ECO:0000256" key="4">
    <source>
        <dbReference type="ARBA" id="ARBA00023136"/>
    </source>
</evidence>
<dbReference type="Proteomes" id="UP000282184">
    <property type="component" value="Unassembled WGS sequence"/>
</dbReference>
<dbReference type="GO" id="GO:0005886">
    <property type="term" value="C:plasma membrane"/>
    <property type="evidence" value="ECO:0007669"/>
    <property type="project" value="UniProtKB-SubCell"/>
</dbReference>
<dbReference type="SUPFAM" id="SSF101898">
    <property type="entry name" value="NHL repeat"/>
    <property type="match status" value="1"/>
</dbReference>
<keyword evidence="3" id="KW-1003">Cell membrane</keyword>
<dbReference type="OrthoDB" id="5292493at2"/>
<evidence type="ECO:0000256" key="2">
    <source>
        <dbReference type="ARBA" id="ARBA00009852"/>
    </source>
</evidence>
<evidence type="ECO:0000313" key="6">
    <source>
        <dbReference type="Proteomes" id="UP000282184"/>
    </source>
</evidence>
<dbReference type="EMBL" id="RXOF01000001">
    <property type="protein sequence ID" value="RTQ53316.1"/>
    <property type="molecule type" value="Genomic_DNA"/>
</dbReference>
<evidence type="ECO:0000313" key="5">
    <source>
        <dbReference type="EMBL" id="RTQ53316.1"/>
    </source>
</evidence>
<keyword evidence="4" id="KW-0472">Membrane</keyword>
<gene>
    <name evidence="5" type="ORF">EJV47_00835</name>
</gene>
<dbReference type="InterPro" id="IPR011042">
    <property type="entry name" value="6-blade_b-propeller_TolB-like"/>
</dbReference>
<name>A0A3S0HC90_9BACT</name>
<comment type="subcellular location">
    <subcellularLocation>
        <location evidence="1">Cell membrane</location>
    </subcellularLocation>
</comment>
<dbReference type="RefSeq" id="WP_126691242.1">
    <property type="nucleotide sequence ID" value="NZ_RXOF01000001.1"/>
</dbReference>
<accession>A0A3S0HC90</accession>
<dbReference type="Gene3D" id="2.120.10.30">
    <property type="entry name" value="TolB, C-terminal domain"/>
    <property type="match status" value="1"/>
</dbReference>
<evidence type="ECO:0000256" key="1">
    <source>
        <dbReference type="ARBA" id="ARBA00004236"/>
    </source>
</evidence>
<proteinExistence type="inferred from homology"/>
<keyword evidence="6" id="KW-1185">Reference proteome</keyword>
<reference evidence="5 6" key="1">
    <citation type="submission" date="2018-12" db="EMBL/GenBank/DDBJ databases">
        <title>Hymenobacter gummosus sp. nov., isolated from a spring.</title>
        <authorList>
            <person name="Nie L."/>
        </authorList>
    </citation>
    <scope>NUCLEOTIDE SEQUENCE [LARGE SCALE GENOMIC DNA]</scope>
    <source>
        <strain evidence="5 6">KCTC 52166</strain>
    </source>
</reference>
<evidence type="ECO:0000256" key="3">
    <source>
        <dbReference type="ARBA" id="ARBA00022475"/>
    </source>
</evidence>
<comment type="similarity">
    <text evidence="2">Belongs to the YjiK family.</text>
</comment>
<evidence type="ECO:0008006" key="7">
    <source>
        <dbReference type="Google" id="ProtNLM"/>
    </source>
</evidence>
<comment type="caution">
    <text evidence="5">The sequence shown here is derived from an EMBL/GenBank/DDBJ whole genome shotgun (WGS) entry which is preliminary data.</text>
</comment>
<organism evidence="5 6">
    <name type="scientific">Hymenobacter gummosus</name>
    <dbReference type="NCBI Taxonomy" id="1776032"/>
    <lineage>
        <taxon>Bacteria</taxon>
        <taxon>Pseudomonadati</taxon>
        <taxon>Bacteroidota</taxon>
        <taxon>Cytophagia</taxon>
        <taxon>Cytophagales</taxon>
        <taxon>Hymenobacteraceae</taxon>
        <taxon>Hymenobacter</taxon>
    </lineage>
</organism>
<sequence length="281" mass="30250">MSINLLYPLMLVATPLAFTLLEEPAPPVARKIAAYDFAQPAASYPMPAELREISGIALAGPGQVACVEDEDGELYFYNTSTKRVERKESFAGAGDYEDVARVGDAWLVLRSDGTIFRYRGKETTEHKTGLSFANEPEGLTYDAASNTLLVACKGEAGAGLGSGQRAIYRLNPTTLRIEPQPAYVLDVNQIWPAAEGKKEGKFSPSAVAVHPRTRHVFVLSARQNGLVELDAAGRLVAAQALPTALFPQPEGLAFAANGDLYVSTEAGKKSGEARVYLFRAR</sequence>
<dbReference type="Pfam" id="PF06977">
    <property type="entry name" value="SdiA-regulated"/>
    <property type="match status" value="1"/>
</dbReference>
<protein>
    <recommendedName>
        <fullName evidence="7">SdiA-regulated family protein</fullName>
    </recommendedName>
</protein>
<dbReference type="AlphaFoldDB" id="A0A3S0HC90"/>
<dbReference type="InterPro" id="IPR009722">
    <property type="entry name" value="YjiK/CarP"/>
</dbReference>